<dbReference type="RefSeq" id="WP_060675667.1">
    <property type="nucleotide sequence ID" value="NZ_CP012713.1"/>
</dbReference>
<evidence type="ECO:0000256" key="1">
    <source>
        <dbReference type="SAM" id="MobiDB-lite"/>
    </source>
</evidence>
<evidence type="ECO:0000313" key="2">
    <source>
        <dbReference type="EMBL" id="ALF16960.1"/>
    </source>
</evidence>
<dbReference type="PATRIC" id="fig|76859.3.peg.330"/>
<name>A0A0M4RMR4_9FUSO</name>
<dbReference type="OrthoDB" id="9182589at2"/>
<protein>
    <submittedName>
        <fullName evidence="2">Uncharacterized protein</fullName>
    </submittedName>
</protein>
<dbReference type="AlphaFoldDB" id="A0A0M4RMR4"/>
<reference evidence="2 3" key="1">
    <citation type="submission" date="2015-09" db="EMBL/GenBank/DDBJ databases">
        <authorList>
            <person name="Jackson K.R."/>
            <person name="Lunt B.L."/>
            <person name="Fisher J.N.B."/>
            <person name="Gardner A.V."/>
            <person name="Bailey M.E."/>
            <person name="Deus L.M."/>
            <person name="Earl A.S."/>
            <person name="Gibby P.D."/>
            <person name="Hartmann K.A."/>
            <person name="Liu J.E."/>
            <person name="Manci A.M."/>
            <person name="Nielsen D.A."/>
            <person name="Solomon M.B."/>
            <person name="Breakwell D.P."/>
            <person name="Burnett S.H."/>
            <person name="Grose J.H."/>
        </authorList>
    </citation>
    <scope>NUCLEOTIDE SEQUENCE [LARGE SCALE GENOMIC DNA]</scope>
    <source>
        <strain evidence="2 3">KCOM 1279</strain>
    </source>
</reference>
<sequence>MKKKDLLQYPIEENKPDLENNSNQENSPEFEIIFRPFITLKNGKRLYAWEVGLKAFPLKIKL</sequence>
<evidence type="ECO:0000313" key="3">
    <source>
        <dbReference type="Proteomes" id="UP000063147"/>
    </source>
</evidence>
<proteinExistence type="predicted"/>
<gene>
    <name evidence="2" type="ORF">RN98_01660</name>
</gene>
<dbReference type="Proteomes" id="UP000063147">
    <property type="component" value="Chromosome"/>
</dbReference>
<feature type="region of interest" description="Disordered" evidence="1">
    <location>
        <begin position="1"/>
        <end position="24"/>
    </location>
</feature>
<dbReference type="EMBL" id="CP012713">
    <property type="protein sequence ID" value="ALF16960.1"/>
    <property type="molecule type" value="Genomic_DNA"/>
</dbReference>
<organism evidence="2">
    <name type="scientific">Fusobacterium animalis</name>
    <dbReference type="NCBI Taxonomy" id="76859"/>
    <lineage>
        <taxon>Bacteria</taxon>
        <taxon>Fusobacteriati</taxon>
        <taxon>Fusobacteriota</taxon>
        <taxon>Fusobacteriia</taxon>
        <taxon>Fusobacteriales</taxon>
        <taxon>Fusobacteriaceae</taxon>
        <taxon>Fusobacterium</taxon>
    </lineage>
</organism>
<feature type="compositionally biased region" description="Basic and acidic residues" evidence="1">
    <location>
        <begin position="1"/>
        <end position="18"/>
    </location>
</feature>
<accession>A0A0M4RMR4</accession>